<dbReference type="AlphaFoldDB" id="A0AAV6P0G1"/>
<dbReference type="InterPro" id="IPR013078">
    <property type="entry name" value="His_Pase_superF_clade-1"/>
</dbReference>
<comment type="similarity">
    <text evidence="1">Belongs to the phosphoglycerate mutase family.</text>
</comment>
<dbReference type="FunFam" id="3.40.50.1240:FF:000137">
    <property type="match status" value="1"/>
</dbReference>
<gene>
    <name evidence="4" type="ORF">SDJN03_02581</name>
</gene>
<dbReference type="PANTHER" id="PTHR48100">
    <property type="entry name" value="BROAD-SPECIFICITY PHOSPHATASE YOR283W-RELATED"/>
    <property type="match status" value="1"/>
</dbReference>
<dbReference type="Proteomes" id="UP000685013">
    <property type="component" value="Chromosome 2"/>
</dbReference>
<evidence type="ECO:0000256" key="1">
    <source>
        <dbReference type="ARBA" id="ARBA00038362"/>
    </source>
</evidence>
<evidence type="ECO:0000313" key="5">
    <source>
        <dbReference type="Proteomes" id="UP000685013"/>
    </source>
</evidence>
<name>A0AAV6P0G1_9ROSI</name>
<feature type="active site" description="Proton donor/acceptor" evidence="2">
    <location>
        <position position="96"/>
    </location>
</feature>
<evidence type="ECO:0000256" key="3">
    <source>
        <dbReference type="PIRSR" id="PIRSR613078-2"/>
    </source>
</evidence>
<organism evidence="4 5">
    <name type="scientific">Cucurbita argyrosperma subsp. sororia</name>
    <dbReference type="NCBI Taxonomy" id="37648"/>
    <lineage>
        <taxon>Eukaryota</taxon>
        <taxon>Viridiplantae</taxon>
        <taxon>Streptophyta</taxon>
        <taxon>Embryophyta</taxon>
        <taxon>Tracheophyta</taxon>
        <taxon>Spermatophyta</taxon>
        <taxon>Magnoliopsida</taxon>
        <taxon>eudicotyledons</taxon>
        <taxon>Gunneridae</taxon>
        <taxon>Pentapetalae</taxon>
        <taxon>rosids</taxon>
        <taxon>fabids</taxon>
        <taxon>Cucurbitales</taxon>
        <taxon>Cucurbitaceae</taxon>
        <taxon>Cucurbiteae</taxon>
        <taxon>Cucurbita</taxon>
    </lineage>
</organism>
<evidence type="ECO:0000256" key="2">
    <source>
        <dbReference type="PIRSR" id="PIRSR613078-1"/>
    </source>
</evidence>
<dbReference type="EMBL" id="JAGKQH010000002">
    <property type="protein sequence ID" value="KAG6605264.1"/>
    <property type="molecule type" value="Genomic_DNA"/>
</dbReference>
<protein>
    <submittedName>
        <fullName evidence="4">Phosphoglycerate mutase-like protein 4</fullName>
    </submittedName>
</protein>
<keyword evidence="5" id="KW-1185">Reference proteome</keyword>
<dbReference type="PANTHER" id="PTHR48100:SF34">
    <property type="entry name" value="PHOSPHOGLYCERATE MUTASE-LIKE PROTEIN 4"/>
    <property type="match status" value="1"/>
</dbReference>
<evidence type="ECO:0000313" key="4">
    <source>
        <dbReference type="EMBL" id="KAG6605264.1"/>
    </source>
</evidence>
<dbReference type="CDD" id="cd07067">
    <property type="entry name" value="HP_PGM_like"/>
    <property type="match status" value="1"/>
</dbReference>
<dbReference type="InterPro" id="IPR001345">
    <property type="entry name" value="PG/BPGM_mutase_AS"/>
</dbReference>
<accession>A0AAV6P0G1</accession>
<comment type="caution">
    <text evidence="4">The sequence shown here is derived from an EMBL/GenBank/DDBJ whole genome shotgun (WGS) entry which is preliminary data.</text>
</comment>
<dbReference type="PROSITE" id="PS00175">
    <property type="entry name" value="PG_MUTASE"/>
    <property type="match status" value="1"/>
</dbReference>
<dbReference type="GO" id="GO:0005829">
    <property type="term" value="C:cytosol"/>
    <property type="evidence" value="ECO:0007669"/>
    <property type="project" value="TreeGrafter"/>
</dbReference>
<dbReference type="SMART" id="SM00855">
    <property type="entry name" value="PGAM"/>
    <property type="match status" value="1"/>
</dbReference>
<proteinExistence type="inferred from homology"/>
<sequence length="246" mass="26896">MAESDFSYVNPAVAEIVVIRHGETAWNAEARIQGHLDVELNEAGRQQAVAVADRLAKERKISAVYSSDLKRALETAEIIATTCGIPEVIKDPDMRERNLGDLQGLVYHEAIMTNPQAAAALKSRRTDQTIPGGGESLDQLYQRCTSSLQKIGNKHRGERVVVVTHGGTIRALFKRSHPRSIGGKILNTSVNIFHLSDGEEWKVKSWGDVSHLNQTDYLQSGFGGDKHSAIVLGMNGCAMVAKWVSP</sequence>
<dbReference type="InterPro" id="IPR050275">
    <property type="entry name" value="PGM_Phosphatase"/>
</dbReference>
<feature type="active site" description="Tele-phosphohistidine intermediate" evidence="2">
    <location>
        <position position="21"/>
    </location>
</feature>
<feature type="non-terminal residue" evidence="4">
    <location>
        <position position="1"/>
    </location>
</feature>
<feature type="binding site" evidence="3">
    <location>
        <begin position="20"/>
        <end position="27"/>
    </location>
    <ligand>
        <name>substrate</name>
    </ligand>
</feature>
<feature type="binding site" evidence="3">
    <location>
        <position position="71"/>
    </location>
    <ligand>
        <name>substrate</name>
    </ligand>
</feature>
<reference evidence="4 5" key="1">
    <citation type="journal article" date="2021" name="Hortic Res">
        <title>The domestication of Cucurbita argyrosperma as revealed by the genome of its wild relative.</title>
        <authorList>
            <person name="Barrera-Redondo J."/>
            <person name="Sanchez-de la Vega G."/>
            <person name="Aguirre-Liguori J.A."/>
            <person name="Castellanos-Morales G."/>
            <person name="Gutierrez-Guerrero Y.T."/>
            <person name="Aguirre-Dugua X."/>
            <person name="Aguirre-Planter E."/>
            <person name="Tenaillon M.I."/>
            <person name="Lira-Saade R."/>
            <person name="Eguiarte L.E."/>
        </authorList>
    </citation>
    <scope>NUCLEOTIDE SEQUENCE [LARGE SCALE GENOMIC DNA]</scope>
    <source>
        <strain evidence="4">JBR-2021</strain>
    </source>
</reference>
<dbReference type="Pfam" id="PF00300">
    <property type="entry name" value="His_Phos_1"/>
    <property type="match status" value="1"/>
</dbReference>
<dbReference type="GO" id="GO:0016791">
    <property type="term" value="F:phosphatase activity"/>
    <property type="evidence" value="ECO:0007669"/>
    <property type="project" value="TreeGrafter"/>
</dbReference>